<organism evidence="13 14">
    <name type="scientific">Methylocystis iwaonis</name>
    <dbReference type="NCBI Taxonomy" id="2885079"/>
    <lineage>
        <taxon>Bacteria</taxon>
        <taxon>Pseudomonadati</taxon>
        <taxon>Pseudomonadota</taxon>
        <taxon>Alphaproteobacteria</taxon>
        <taxon>Hyphomicrobiales</taxon>
        <taxon>Methylocystaceae</taxon>
        <taxon>Methylocystis</taxon>
    </lineage>
</organism>
<evidence type="ECO:0000256" key="5">
    <source>
        <dbReference type="ARBA" id="ARBA00022448"/>
    </source>
</evidence>
<evidence type="ECO:0000256" key="7">
    <source>
        <dbReference type="ARBA" id="ARBA00022519"/>
    </source>
</evidence>
<comment type="subcellular location">
    <subcellularLocation>
        <location evidence="2">Cell inner membrane</location>
        <topology evidence="2">Single-pass membrane protein</topology>
    </subcellularLocation>
</comment>
<keyword evidence="11 12" id="KW-0472">Membrane</keyword>
<dbReference type="NCBIfam" id="TIGR03141">
    <property type="entry name" value="cytochro_ccmD"/>
    <property type="match status" value="1"/>
</dbReference>
<comment type="function">
    <text evidence="1">Required for the export of heme to the periplasm for the biogenesis of c-type cytochromes.</text>
</comment>
<dbReference type="Proteomes" id="UP001317629">
    <property type="component" value="Chromosome"/>
</dbReference>
<dbReference type="RefSeq" id="WP_281929766.1">
    <property type="nucleotide sequence ID" value="NZ_AP027142.1"/>
</dbReference>
<proteinExistence type="inferred from homology"/>
<keyword evidence="10 12" id="KW-1133">Transmembrane helix</keyword>
<gene>
    <name evidence="13" type="ORF">SS37A_01550</name>
</gene>
<keyword evidence="8 12" id="KW-0812">Transmembrane</keyword>
<dbReference type="InterPro" id="IPR007078">
    <property type="entry name" value="Haem_export_protD_CcmD"/>
</dbReference>
<evidence type="ECO:0000256" key="10">
    <source>
        <dbReference type="ARBA" id="ARBA00022989"/>
    </source>
</evidence>
<evidence type="ECO:0000313" key="13">
    <source>
        <dbReference type="EMBL" id="BDV32626.1"/>
    </source>
</evidence>
<accession>A0ABM8E4A1</accession>
<evidence type="ECO:0000256" key="3">
    <source>
        <dbReference type="ARBA" id="ARBA00008741"/>
    </source>
</evidence>
<evidence type="ECO:0000256" key="6">
    <source>
        <dbReference type="ARBA" id="ARBA00022475"/>
    </source>
</evidence>
<evidence type="ECO:0000256" key="4">
    <source>
        <dbReference type="ARBA" id="ARBA00016461"/>
    </source>
</evidence>
<evidence type="ECO:0000313" key="14">
    <source>
        <dbReference type="Proteomes" id="UP001317629"/>
    </source>
</evidence>
<evidence type="ECO:0000256" key="11">
    <source>
        <dbReference type="ARBA" id="ARBA00023136"/>
    </source>
</evidence>
<keyword evidence="9" id="KW-0201">Cytochrome c-type biogenesis</keyword>
<evidence type="ECO:0000256" key="9">
    <source>
        <dbReference type="ARBA" id="ARBA00022748"/>
    </source>
</evidence>
<feature type="transmembrane region" description="Helical" evidence="12">
    <location>
        <begin position="6"/>
        <end position="28"/>
    </location>
</feature>
<keyword evidence="6" id="KW-1003">Cell membrane</keyword>
<protein>
    <recommendedName>
        <fullName evidence="4">Heme exporter protein D</fullName>
    </recommendedName>
</protein>
<comment type="similarity">
    <text evidence="3">Belongs to the CcmD/CycX/HelD family.</text>
</comment>
<evidence type="ECO:0000256" key="1">
    <source>
        <dbReference type="ARBA" id="ARBA00002442"/>
    </source>
</evidence>
<evidence type="ECO:0000256" key="2">
    <source>
        <dbReference type="ARBA" id="ARBA00004377"/>
    </source>
</evidence>
<keyword evidence="14" id="KW-1185">Reference proteome</keyword>
<keyword evidence="5" id="KW-0813">Transport</keyword>
<evidence type="ECO:0000256" key="12">
    <source>
        <dbReference type="SAM" id="Phobius"/>
    </source>
</evidence>
<evidence type="ECO:0000256" key="8">
    <source>
        <dbReference type="ARBA" id="ARBA00022692"/>
    </source>
</evidence>
<keyword evidence="7" id="KW-0997">Cell inner membrane</keyword>
<name>A0ABM8E4A1_9HYPH</name>
<reference evidence="13 14" key="1">
    <citation type="journal article" date="2023" name="Int. J. Syst. Evol. Microbiol.">
        <title>Methylocystis iwaonis sp. nov., a type II methane-oxidizing bacterium from surface soil of a rice paddy field in Japan, and emended description of the genus Methylocystis (ex Whittenbury et al. 1970) Bowman et al. 1993.</title>
        <authorList>
            <person name="Kaise H."/>
            <person name="Sawadogo J.B."/>
            <person name="Alam M.S."/>
            <person name="Ueno C."/>
            <person name="Dianou D."/>
            <person name="Shinjo R."/>
            <person name="Asakawa S."/>
        </authorList>
    </citation>
    <scope>NUCLEOTIDE SEQUENCE [LARGE SCALE GENOMIC DNA]</scope>
    <source>
        <strain evidence="13 14">SS37A-Re</strain>
    </source>
</reference>
<dbReference type="EMBL" id="AP027142">
    <property type="protein sequence ID" value="BDV32626.1"/>
    <property type="molecule type" value="Genomic_DNA"/>
</dbReference>
<sequence length="57" mass="6109">MSEHQTFVAIAYAIAFLTIGGAAARIILDYRRLKGELARFGAKGQRDVGQRDEGGAA</sequence>